<dbReference type="InterPro" id="IPR041555">
    <property type="entry name" value="MG3"/>
</dbReference>
<evidence type="ECO:0000256" key="2">
    <source>
        <dbReference type="ARBA" id="ARBA00022525"/>
    </source>
</evidence>
<reference evidence="7" key="1">
    <citation type="submission" date="2025-08" db="UniProtKB">
        <authorList>
            <consortium name="Ensembl"/>
        </authorList>
    </citation>
    <scope>IDENTIFICATION</scope>
</reference>
<dbReference type="InterPro" id="IPR011626">
    <property type="entry name" value="Alpha-macroglobulin_TED"/>
</dbReference>
<comment type="subcellular location">
    <subcellularLocation>
        <location evidence="1">Secreted</location>
    </subcellularLocation>
</comment>
<dbReference type="Gene3D" id="2.40.50.120">
    <property type="match status" value="1"/>
</dbReference>
<dbReference type="Gene3D" id="6.20.50.160">
    <property type="match status" value="1"/>
</dbReference>
<proteinExistence type="predicted"/>
<dbReference type="GO" id="GO:0004866">
    <property type="term" value="F:endopeptidase inhibitor activity"/>
    <property type="evidence" value="ECO:0007669"/>
    <property type="project" value="InterPro"/>
</dbReference>
<dbReference type="FunFam" id="2.60.40.1940:FF:000001">
    <property type="entry name" value="Complement component C3"/>
    <property type="match status" value="1"/>
</dbReference>
<dbReference type="GO" id="GO:0005615">
    <property type="term" value="C:extracellular space"/>
    <property type="evidence" value="ECO:0007669"/>
    <property type="project" value="InterPro"/>
</dbReference>
<dbReference type="InterPro" id="IPR036595">
    <property type="entry name" value="A-macroglobulin_rcpt-bd_sf"/>
</dbReference>
<dbReference type="SMART" id="SM01360">
    <property type="entry name" value="A2M"/>
    <property type="match status" value="1"/>
</dbReference>
<dbReference type="InterPro" id="IPR041425">
    <property type="entry name" value="C3/4/5_MG1"/>
</dbReference>
<dbReference type="PANTHER" id="PTHR11412:SF167">
    <property type="entry name" value="COMPLEMENT COMPONENT C3B, TANDEM DUPLICATE 1 ISOFORM X1-RELATED"/>
    <property type="match status" value="1"/>
</dbReference>
<dbReference type="InterPro" id="IPR009048">
    <property type="entry name" value="A-macroglobulin_rcpt-bd"/>
</dbReference>
<dbReference type="GeneTree" id="ENSGT00940000154063"/>
<dbReference type="Pfam" id="PF00207">
    <property type="entry name" value="A2M"/>
    <property type="match status" value="1"/>
</dbReference>
<protein>
    <submittedName>
        <fullName evidence="7">Complement component c3b, tandem duplicate 2</fullName>
    </submittedName>
</protein>
<dbReference type="PROSITE" id="PS50189">
    <property type="entry name" value="NTR"/>
    <property type="match status" value="1"/>
</dbReference>
<dbReference type="CDD" id="cd02896">
    <property type="entry name" value="complement_C3_C4_C5"/>
    <property type="match status" value="1"/>
</dbReference>
<dbReference type="InterPro" id="IPR000020">
    <property type="entry name" value="Anaphylatoxin/fibulin"/>
</dbReference>
<name>A0A3B4Y631_SERLL</name>
<evidence type="ECO:0000256" key="1">
    <source>
        <dbReference type="ARBA" id="ARBA00004613"/>
    </source>
</evidence>
<dbReference type="InterPro" id="IPR048848">
    <property type="entry name" value="C3_CUB2"/>
</dbReference>
<dbReference type="InterPro" id="IPR008930">
    <property type="entry name" value="Terpenoid_cyclase/PrenylTrfase"/>
</dbReference>
<dbReference type="InterPro" id="IPR040839">
    <property type="entry name" value="MG4"/>
</dbReference>
<dbReference type="InterPro" id="IPR018933">
    <property type="entry name" value="Netrin_module_non-TIMP"/>
</dbReference>
<dbReference type="SMART" id="SM01361">
    <property type="entry name" value="A2M_recep"/>
    <property type="match status" value="1"/>
</dbReference>
<dbReference type="Pfam" id="PF01759">
    <property type="entry name" value="NTR"/>
    <property type="match status" value="1"/>
</dbReference>
<dbReference type="Gene3D" id="2.60.40.690">
    <property type="entry name" value="Alpha-macroglobulin, receptor-binding domain"/>
    <property type="match status" value="1"/>
</dbReference>
<dbReference type="Gene3D" id="1.50.10.20">
    <property type="match status" value="1"/>
</dbReference>
<dbReference type="SMART" id="SM01359">
    <property type="entry name" value="A2M_N_2"/>
    <property type="match status" value="1"/>
</dbReference>
<evidence type="ECO:0000259" key="5">
    <source>
        <dbReference type="PROSITE" id="PS01178"/>
    </source>
</evidence>
<dbReference type="SUPFAM" id="SSF48239">
    <property type="entry name" value="Terpenoid cyclases/Protein prenyltransferases"/>
    <property type="match status" value="1"/>
</dbReference>
<keyword evidence="3" id="KW-1015">Disulfide bond</keyword>
<dbReference type="Gene3D" id="2.60.120.1540">
    <property type="match status" value="1"/>
</dbReference>
<dbReference type="SMART" id="SM00104">
    <property type="entry name" value="ANATO"/>
    <property type="match status" value="1"/>
</dbReference>
<dbReference type="SMART" id="SM00643">
    <property type="entry name" value="C345C"/>
    <property type="match status" value="1"/>
</dbReference>
<dbReference type="Gene3D" id="2.60.40.1930">
    <property type="match status" value="3"/>
</dbReference>
<evidence type="ECO:0000313" key="7">
    <source>
        <dbReference type="Ensembl" id="ENSSLDP00000023363.1"/>
    </source>
</evidence>
<feature type="signal peptide" evidence="4">
    <location>
        <begin position="1"/>
        <end position="20"/>
    </location>
</feature>
<sequence>MGQWRLHNILLLLLLCKSNAQFDSLRSAPLPLAHIASSCRFTLLAPDLLRTDTEVNLYLQVDGLTTPITVSILIQEFNKNTFLLQDSVILNEGNGFNTLKAIKLPSDLLNRDEEQNKFVILKVTFQGFHVEERVLMVSFHSGYIFIQTDKPVYNPGDTVRYRAFVSTPFFKAFDSTITIDIQVNKTRLLKTEGTWTLTAKFDHWQQNTFTSQFEVKKYVLPAFNVTLTPRKNFLNLEDSELVVEITARYLYGQPVQGTAYVVFGVKMNNVMTRLPSVKQVSNLDGGVVSLSMDEIRTAYPTDFRSLVGNSVYVKASVLTKTGSDLVEAEKSGIKIVESPYVISFKDTPNYFKPGLPFDLMIQVSHHDGSPAHNVKVKVNLLEAPLIVLSGATTAIINMPNLQLPQTITVETAQVHLRPDQQARQQITVQPYISFNNERSNYLYISSGENRVSVGETMSLTLTIRAADQKHRDFIKHISYLVISKGEIIIAERVDVTGHEVTSVTVTVTPEMMPSFRFVAYYSIPWVGRGEVVSDSIWVDVTDSCVGGLKVGPVDNKHRDYAPRERFSFQVRGDPGAKVSLVAVDNALYLLKKDRLTQNKMWNVVEDGDFGCTHGGGKDAMGVFTDAGLLFSSSLGVTTQNRQSLQCPGSARGRRSAELLQRKAQLESHYKQGLQHRCCKDGLRDIRMPYSCTRRSLYITEGWECIRAFRYCCATYRGEVFDTTKPTTPPPTTTTAPTTSSPPFVYHRLSARDNYNRYLTPYARVLPMSPGLPGLRRQPGYFGMAGLPGPPEPELEKLFTRNMMPEPEMVEELEKDWKYQDESELYLRHKFFESWLWTDVRLPSEAGEDGHKSANNPPAWKNFFVDLRLPHSVARLEQIEIKAVIHNYGSTALHVRVVLKRTENMCSVAFRDRHTQEVDVPAGSSIAVPYTIMPLVVGKLPLQVIVLAGDEMGGDQVQKSLRVVQEGVQKTEVFSAVLNPSAQGGTQIVHVARTELESVVPNSVPETFVNVRGNLLADSIDNSINQDSLASLLRMPGGCVEQNLARITLPLIATLYLTRTNGWESVGVQRKAEAIGYIKRGYENQLEYRKTDGSYPPYKREGASTWITAYVVKVFSMAHSIIGIEKQHVCDPLLYLVENKHRGLGNFIEENPVYSTTMTGGLRGDDPVTTLTAFVLIALAEAKQAAIRCTSTGVSVEEVISKTAEYLKRALLKPGRRPYTVAIASYALALLGDARPYDPTQTLLKAAAPDGSHWPDHQNNLFTLEATGYALLALVKLGHMREAAAPFQWLNSRRRRGGGYGSTQSTMVVLQALSQYLIEKPPSFVNLDVDIRMTGRKEIRAHFNPSTAFAVRSERLPANADLEVQAEGSGQGILEVVTYYNQVHEVDEKKPCEHFELSVTIQESSVQPPGDVGKSYDFTIKVRALGPNVRMVVLDISLPTGFTPLNSDLELLSNSVDHYIKNFQIVDNLSDRGSLIIHLFKVSHREPDILIFRLEQNFKVGLLQPSSVTVYEYYNPDHRCSRTYTPKEDKEELSRICRDNVCRCTQGDCCIPKPDSESYLNKERETFACKSLHHVFQVKVLSVNRTFYDTYKVEITRVIKLGVEAAVDIGQTRLFMSHGGCREGISLKEDTHYLIIGPRDDKWKTDSEINGFIYMLGKDTWVERWPLAAECSSNPDLQDKCTSLEAAVNQLFVEGCRL</sequence>
<organism evidence="7 8">
    <name type="scientific">Seriola lalandi dorsalis</name>
    <dbReference type="NCBI Taxonomy" id="1841481"/>
    <lineage>
        <taxon>Eukaryota</taxon>
        <taxon>Metazoa</taxon>
        <taxon>Chordata</taxon>
        <taxon>Craniata</taxon>
        <taxon>Vertebrata</taxon>
        <taxon>Euteleostomi</taxon>
        <taxon>Actinopterygii</taxon>
        <taxon>Neopterygii</taxon>
        <taxon>Teleostei</taxon>
        <taxon>Neoteleostei</taxon>
        <taxon>Acanthomorphata</taxon>
        <taxon>Carangaria</taxon>
        <taxon>Carangiformes</taxon>
        <taxon>Carangidae</taxon>
        <taxon>Seriola</taxon>
    </lineage>
</organism>
<feature type="domain" description="NTR" evidence="6">
    <location>
        <begin position="1549"/>
        <end position="1695"/>
    </location>
</feature>
<dbReference type="InterPro" id="IPR047565">
    <property type="entry name" value="Alpha-macroglob_thiol-ester_cl"/>
</dbReference>
<dbReference type="Pfam" id="PF17790">
    <property type="entry name" value="MG1"/>
    <property type="match status" value="1"/>
</dbReference>
<dbReference type="FunFam" id="2.60.40.10:FF:000155">
    <property type="entry name" value="complement C3 isoform X1"/>
    <property type="match status" value="1"/>
</dbReference>
<keyword evidence="2" id="KW-0964">Secreted</keyword>
<dbReference type="InterPro" id="IPR011625">
    <property type="entry name" value="A2M_N_BRD"/>
</dbReference>
<dbReference type="SMART" id="SM01419">
    <property type="entry name" value="Thiol-ester_cl"/>
    <property type="match status" value="1"/>
</dbReference>
<dbReference type="Gene3D" id="2.60.40.10">
    <property type="entry name" value="Immunoglobulins"/>
    <property type="match status" value="2"/>
</dbReference>
<dbReference type="STRING" id="1841481.ENSSLDP00000023363"/>
<feature type="chain" id="PRO_5017461390" evidence="4">
    <location>
        <begin position="21"/>
        <end position="1697"/>
    </location>
</feature>
<reference evidence="7" key="2">
    <citation type="submission" date="2025-09" db="UniProtKB">
        <authorList>
            <consortium name="Ensembl"/>
        </authorList>
    </citation>
    <scope>IDENTIFICATION</scope>
</reference>
<dbReference type="PROSITE" id="PS01178">
    <property type="entry name" value="ANAPHYLATOXIN_2"/>
    <property type="match status" value="1"/>
</dbReference>
<dbReference type="CDD" id="cd00017">
    <property type="entry name" value="ANATO"/>
    <property type="match status" value="1"/>
</dbReference>
<dbReference type="SUPFAM" id="SSF47686">
    <property type="entry name" value="Anaphylotoxins (complement system)"/>
    <property type="match status" value="1"/>
</dbReference>
<dbReference type="Pfam" id="PF07677">
    <property type="entry name" value="A2M_recep"/>
    <property type="match status" value="1"/>
</dbReference>
<dbReference type="SUPFAM" id="SSF50242">
    <property type="entry name" value="TIMP-like"/>
    <property type="match status" value="1"/>
</dbReference>
<dbReference type="InterPro" id="IPR018081">
    <property type="entry name" value="Anaphylatoxin_comp_syst"/>
</dbReference>
<dbReference type="SUPFAM" id="SSF49410">
    <property type="entry name" value="Alpha-macroglobulin receptor domain"/>
    <property type="match status" value="1"/>
</dbReference>
<keyword evidence="4" id="KW-0732">Signal</keyword>
<dbReference type="PROSITE" id="PS01177">
    <property type="entry name" value="ANAPHYLATOXIN_1"/>
    <property type="match status" value="1"/>
</dbReference>
<dbReference type="Pfam" id="PF17791">
    <property type="entry name" value="MG3"/>
    <property type="match status" value="1"/>
</dbReference>
<evidence type="ECO:0000256" key="3">
    <source>
        <dbReference type="ARBA" id="ARBA00023157"/>
    </source>
</evidence>
<evidence type="ECO:0000256" key="4">
    <source>
        <dbReference type="SAM" id="SignalP"/>
    </source>
</evidence>
<dbReference type="Pfam" id="PF07703">
    <property type="entry name" value="A2M_BRD"/>
    <property type="match status" value="1"/>
</dbReference>
<dbReference type="Gene3D" id="1.20.91.20">
    <property type="entry name" value="Anaphylotoxins (complement system)"/>
    <property type="match status" value="1"/>
</dbReference>
<dbReference type="Pfam" id="PF17789">
    <property type="entry name" value="MG4"/>
    <property type="match status" value="1"/>
</dbReference>
<dbReference type="Pfam" id="PF07678">
    <property type="entry name" value="TED_complement"/>
    <property type="match status" value="1"/>
</dbReference>
<dbReference type="Gene3D" id="2.60.40.1940">
    <property type="match status" value="1"/>
</dbReference>
<accession>A0A3B4Y631</accession>
<dbReference type="Ensembl" id="ENSSLDT00000024116.1">
    <property type="protein sequence ID" value="ENSSLDP00000023363.1"/>
    <property type="gene ID" value="ENSSLDG00000018187.1"/>
</dbReference>
<keyword evidence="8" id="KW-1185">Reference proteome</keyword>
<dbReference type="InterPro" id="IPR001599">
    <property type="entry name" value="Macroglobln_a2"/>
</dbReference>
<dbReference type="InterPro" id="IPR050473">
    <property type="entry name" value="A2M/Complement_sys"/>
</dbReference>
<dbReference type="Pfam" id="PF01821">
    <property type="entry name" value="ANATO"/>
    <property type="match status" value="1"/>
</dbReference>
<dbReference type="InterPro" id="IPR001134">
    <property type="entry name" value="Netrin_domain"/>
</dbReference>
<dbReference type="InterPro" id="IPR013783">
    <property type="entry name" value="Ig-like_fold"/>
</dbReference>
<dbReference type="Pfam" id="PF21308">
    <property type="entry name" value="C3_CUB2"/>
    <property type="match status" value="1"/>
</dbReference>
<evidence type="ECO:0000259" key="6">
    <source>
        <dbReference type="PROSITE" id="PS50189"/>
    </source>
</evidence>
<evidence type="ECO:0000313" key="8">
    <source>
        <dbReference type="Proteomes" id="UP000261360"/>
    </source>
</evidence>
<dbReference type="PANTHER" id="PTHR11412">
    <property type="entry name" value="MACROGLOBULIN / COMPLEMENT"/>
    <property type="match status" value="1"/>
</dbReference>
<feature type="domain" description="Anaphylatoxin-like" evidence="5">
    <location>
        <begin position="677"/>
        <end position="712"/>
    </location>
</feature>
<dbReference type="InterPro" id="IPR008993">
    <property type="entry name" value="TIMP-like_OB-fold"/>
</dbReference>
<dbReference type="Proteomes" id="UP000261360">
    <property type="component" value="Unplaced"/>
</dbReference>